<proteinExistence type="inferred from homology"/>
<comment type="caution">
    <text evidence="7">The sequence shown here is derived from an EMBL/GenBank/DDBJ whole genome shotgun (WGS) entry which is preliminary data.</text>
</comment>
<keyword evidence="5" id="KW-0560">Oxidoreductase</keyword>
<dbReference type="Pfam" id="PF00743">
    <property type="entry name" value="FMO-like"/>
    <property type="match status" value="2"/>
</dbReference>
<evidence type="ECO:0000256" key="6">
    <source>
        <dbReference type="SAM" id="MobiDB-lite"/>
    </source>
</evidence>
<keyword evidence="8" id="KW-1185">Reference proteome</keyword>
<feature type="compositionally biased region" description="Polar residues" evidence="6">
    <location>
        <begin position="8"/>
        <end position="25"/>
    </location>
</feature>
<dbReference type="PANTHER" id="PTHR23023">
    <property type="entry name" value="DIMETHYLANILINE MONOOXYGENASE"/>
    <property type="match status" value="1"/>
</dbReference>
<reference evidence="7 8" key="1">
    <citation type="submission" date="2023-08" db="EMBL/GenBank/DDBJ databases">
        <title>Black Yeasts Isolated from many extreme environments.</title>
        <authorList>
            <person name="Coleine C."/>
            <person name="Stajich J.E."/>
            <person name="Selbmann L."/>
        </authorList>
    </citation>
    <scope>NUCLEOTIDE SEQUENCE [LARGE SCALE GENOMIC DNA]</scope>
    <source>
        <strain evidence="7 8">CCFEE 5792</strain>
    </source>
</reference>
<comment type="similarity">
    <text evidence="1">Belongs to the FMO family.</text>
</comment>
<evidence type="ECO:0000313" key="7">
    <source>
        <dbReference type="EMBL" id="KAK5058596.1"/>
    </source>
</evidence>
<evidence type="ECO:0008006" key="9">
    <source>
        <dbReference type="Google" id="ProtNLM"/>
    </source>
</evidence>
<dbReference type="RefSeq" id="XP_064709119.1">
    <property type="nucleotide sequence ID" value="XM_064854393.1"/>
</dbReference>
<keyword evidence="4" id="KW-0521">NADP</keyword>
<dbReference type="InterPro" id="IPR036188">
    <property type="entry name" value="FAD/NAD-bd_sf"/>
</dbReference>
<dbReference type="GO" id="GO:0050660">
    <property type="term" value="F:flavin adenine dinucleotide binding"/>
    <property type="evidence" value="ECO:0007669"/>
    <property type="project" value="InterPro"/>
</dbReference>
<dbReference type="Proteomes" id="UP001358417">
    <property type="component" value="Unassembled WGS sequence"/>
</dbReference>
<dbReference type="AlphaFoldDB" id="A0AAV9NHZ0"/>
<dbReference type="GeneID" id="89979014"/>
<protein>
    <recommendedName>
        <fullName evidence="9">FAD/NAD(P)-binding domain-containing protein</fullName>
    </recommendedName>
</protein>
<dbReference type="PRINTS" id="PR00370">
    <property type="entry name" value="FMOXYGENASE"/>
</dbReference>
<organism evidence="7 8">
    <name type="scientific">Exophiala bonariae</name>
    <dbReference type="NCBI Taxonomy" id="1690606"/>
    <lineage>
        <taxon>Eukaryota</taxon>
        <taxon>Fungi</taxon>
        <taxon>Dikarya</taxon>
        <taxon>Ascomycota</taxon>
        <taxon>Pezizomycotina</taxon>
        <taxon>Eurotiomycetes</taxon>
        <taxon>Chaetothyriomycetidae</taxon>
        <taxon>Chaetothyriales</taxon>
        <taxon>Herpotrichiellaceae</taxon>
        <taxon>Exophiala</taxon>
    </lineage>
</organism>
<evidence type="ECO:0000313" key="8">
    <source>
        <dbReference type="Proteomes" id="UP001358417"/>
    </source>
</evidence>
<dbReference type="InterPro" id="IPR000960">
    <property type="entry name" value="Flavin_mOase"/>
</dbReference>
<evidence type="ECO:0000256" key="3">
    <source>
        <dbReference type="ARBA" id="ARBA00022827"/>
    </source>
</evidence>
<dbReference type="InterPro" id="IPR050346">
    <property type="entry name" value="FMO-like"/>
</dbReference>
<accession>A0AAV9NHZ0</accession>
<dbReference type="SUPFAM" id="SSF51905">
    <property type="entry name" value="FAD/NAD(P)-binding domain"/>
    <property type="match status" value="2"/>
</dbReference>
<evidence type="ECO:0000256" key="2">
    <source>
        <dbReference type="ARBA" id="ARBA00022630"/>
    </source>
</evidence>
<dbReference type="Gene3D" id="3.50.50.60">
    <property type="entry name" value="FAD/NAD(P)-binding domain"/>
    <property type="match status" value="2"/>
</dbReference>
<evidence type="ECO:0000256" key="4">
    <source>
        <dbReference type="ARBA" id="ARBA00022857"/>
    </source>
</evidence>
<dbReference type="GO" id="GO:0004499">
    <property type="term" value="F:N,N-dimethylaniline monooxygenase activity"/>
    <property type="evidence" value="ECO:0007669"/>
    <property type="project" value="InterPro"/>
</dbReference>
<dbReference type="GO" id="GO:0050661">
    <property type="term" value="F:NADP binding"/>
    <property type="evidence" value="ECO:0007669"/>
    <property type="project" value="InterPro"/>
</dbReference>
<evidence type="ECO:0000256" key="1">
    <source>
        <dbReference type="ARBA" id="ARBA00009183"/>
    </source>
</evidence>
<keyword evidence="2" id="KW-0285">Flavoprotein</keyword>
<gene>
    <name evidence="7" type="ORF">LTR84_010859</name>
</gene>
<keyword evidence="3" id="KW-0274">FAD</keyword>
<feature type="region of interest" description="Disordered" evidence="6">
    <location>
        <begin position="1"/>
        <end position="25"/>
    </location>
</feature>
<name>A0AAV9NHZ0_9EURO</name>
<sequence>MGDAQEPAPTSISNTATDHSTTNPTATFIPKQISRVAIIGAGPVGIAFSKFLIAEKCFSEIDIYEQRDNVGGIWNLSDNVVSRNVSVPQTDPWYGTSSSAAKDDALEFESPLYEYLETNIPKQLMAYCDAPFADSDPLFPGHEAVLDYLIRYAEEVRHLIRFNTKVDRVDLRVEDWEGRTKDLWTVSSTDLMTGVKTSKTYDAIVVANGHYTVPYVPAIPGLDKLNIRHPGVVLHSKAYRRPEDFTDKKVLVIGNSASGLDIAAQIGKFARKPVYLSARSPSAFGTSAPTEWREDVDEVVKFYTSEAKTPSIRLRSGRLESGFDSVVFATGYFYNFPFLKDTELRLGDALVTDGSRTRGLYQHLFHIKHPSLVFPVINLKVIPFPLSQNQAAVASRVWSGRLDLPEEKEMHQWERDVIQRKGEGKYFHLKKFPEDAAQLNELFLWAKEARNRHGLENDGVGKSGMAWDERLVWMRSRFPEIKAAFAKRGRDRFKVTMMEEVGFDFETWLEEVNRTGRVEELNMFREAKCP</sequence>
<dbReference type="EMBL" id="JAVRRD010000005">
    <property type="protein sequence ID" value="KAK5058596.1"/>
    <property type="molecule type" value="Genomic_DNA"/>
</dbReference>
<dbReference type="InterPro" id="IPR020946">
    <property type="entry name" value="Flavin_mOase-like"/>
</dbReference>
<evidence type="ECO:0000256" key="5">
    <source>
        <dbReference type="ARBA" id="ARBA00023002"/>
    </source>
</evidence>